<proteinExistence type="predicted"/>
<reference evidence="2" key="1">
    <citation type="journal article" date="2019" name="Int. J. Syst. Evol. Microbiol.">
        <title>The Global Catalogue of Microorganisms (GCM) 10K type strain sequencing project: providing services to taxonomists for standard genome sequencing and annotation.</title>
        <authorList>
            <consortium name="The Broad Institute Genomics Platform"/>
            <consortium name="The Broad Institute Genome Sequencing Center for Infectious Disease"/>
            <person name="Wu L."/>
            <person name="Ma J."/>
        </authorList>
    </citation>
    <scope>NUCLEOTIDE SEQUENCE [LARGE SCALE GENOMIC DNA]</scope>
    <source>
        <strain evidence="2">CCUG 63369</strain>
    </source>
</reference>
<accession>A0ABW3B9Z3</accession>
<sequence length="278" mass="27202">MGAIIDTPLCSAFAFAGDVLAAESLSPAGSLPEAAPAEPLDPRGVPDVFEAPLELLPALPAEELAGAAAEAADEPAAGFAEAEPVLDPALEAVAPDPVLEPVPEAVDGLPLAEPAEVADFVGASLVVPLVPAEPEAESPVPALADLAGEAADPVDEEDDAAEPEPVAVFFAEFVDSSTDEVPAGFAAVSAAADPGPVSLPSVESASSRDSAPFPAAPLFAPPVPAVAPPGVPEPFPAEAEGLAVSPLAVAVLAVVEPVVSAAPFASFASVESSASAAP</sequence>
<comment type="caution">
    <text evidence="1">The sequence shown here is derived from an EMBL/GenBank/DDBJ whole genome shotgun (WGS) entry which is preliminary data.</text>
</comment>
<dbReference type="Proteomes" id="UP001596956">
    <property type="component" value="Unassembled WGS sequence"/>
</dbReference>
<evidence type="ECO:0000313" key="1">
    <source>
        <dbReference type="EMBL" id="MFD0799731.1"/>
    </source>
</evidence>
<protein>
    <submittedName>
        <fullName evidence="1">Uncharacterized protein</fullName>
    </submittedName>
</protein>
<evidence type="ECO:0000313" key="2">
    <source>
        <dbReference type="Proteomes" id="UP001596956"/>
    </source>
</evidence>
<gene>
    <name evidence="1" type="ORF">ACFQZU_00110</name>
</gene>
<keyword evidence="2" id="KW-1185">Reference proteome</keyword>
<name>A0ABW3B9Z3_9ACTN</name>
<organism evidence="1 2">
    <name type="scientific">Streptomonospora algeriensis</name>
    <dbReference type="NCBI Taxonomy" id="995084"/>
    <lineage>
        <taxon>Bacteria</taxon>
        <taxon>Bacillati</taxon>
        <taxon>Actinomycetota</taxon>
        <taxon>Actinomycetes</taxon>
        <taxon>Streptosporangiales</taxon>
        <taxon>Nocardiopsidaceae</taxon>
        <taxon>Streptomonospora</taxon>
    </lineage>
</organism>
<dbReference type="EMBL" id="JBHTHR010000001">
    <property type="protein sequence ID" value="MFD0799731.1"/>
    <property type="molecule type" value="Genomic_DNA"/>
</dbReference>